<comment type="function">
    <text evidence="3">Binds double-stranded RNA.</text>
</comment>
<accession>A0A811PMQ7</accession>
<dbReference type="PANTHER" id="PTHR46031:SF37">
    <property type="entry name" value="DRBM DOMAIN-CONTAINING PROTEIN"/>
    <property type="match status" value="1"/>
</dbReference>
<feature type="domain" description="DRBM" evidence="7">
    <location>
        <begin position="333"/>
        <end position="369"/>
    </location>
</feature>
<keyword evidence="2 4" id="KW-0694">RNA-binding</keyword>
<dbReference type="Proteomes" id="UP000604825">
    <property type="component" value="Unassembled WGS sequence"/>
</dbReference>
<dbReference type="AlphaFoldDB" id="A0A811PMQ7"/>
<keyword evidence="6" id="KW-1133">Transmembrane helix</keyword>
<evidence type="ECO:0000256" key="3">
    <source>
        <dbReference type="ARBA" id="ARBA00037597"/>
    </source>
</evidence>
<dbReference type="SUPFAM" id="SSF54768">
    <property type="entry name" value="dsRNA-binding domain-like"/>
    <property type="match status" value="2"/>
</dbReference>
<evidence type="ECO:0000256" key="6">
    <source>
        <dbReference type="SAM" id="Phobius"/>
    </source>
</evidence>
<keyword evidence="1" id="KW-0677">Repeat</keyword>
<reference evidence="8" key="1">
    <citation type="submission" date="2020-10" db="EMBL/GenBank/DDBJ databases">
        <authorList>
            <person name="Han B."/>
            <person name="Lu T."/>
            <person name="Zhao Q."/>
            <person name="Huang X."/>
            <person name="Zhao Y."/>
        </authorList>
    </citation>
    <scope>NUCLEOTIDE SEQUENCE</scope>
</reference>
<evidence type="ECO:0000256" key="4">
    <source>
        <dbReference type="PROSITE-ProRule" id="PRU00266"/>
    </source>
</evidence>
<protein>
    <recommendedName>
        <fullName evidence="7">DRBM domain-containing protein</fullName>
    </recommendedName>
</protein>
<gene>
    <name evidence="8" type="ORF">NCGR_LOCUS29426</name>
</gene>
<evidence type="ECO:0000313" key="9">
    <source>
        <dbReference type="Proteomes" id="UP000604825"/>
    </source>
</evidence>
<dbReference type="EMBL" id="CAJGYO010000007">
    <property type="protein sequence ID" value="CAD6244958.1"/>
    <property type="molecule type" value="Genomic_DNA"/>
</dbReference>
<dbReference type="PANTHER" id="PTHR46031">
    <property type="match status" value="1"/>
</dbReference>
<dbReference type="Pfam" id="PF00035">
    <property type="entry name" value="dsrm"/>
    <property type="match status" value="2"/>
</dbReference>
<evidence type="ECO:0000256" key="5">
    <source>
        <dbReference type="SAM" id="MobiDB-lite"/>
    </source>
</evidence>
<dbReference type="PROSITE" id="PS50137">
    <property type="entry name" value="DS_RBD"/>
    <property type="match status" value="2"/>
</dbReference>
<keyword evidence="6" id="KW-0472">Membrane</keyword>
<dbReference type="InterPro" id="IPR014720">
    <property type="entry name" value="dsRBD_dom"/>
</dbReference>
<organism evidence="8 9">
    <name type="scientific">Miscanthus lutarioriparius</name>
    <dbReference type="NCBI Taxonomy" id="422564"/>
    <lineage>
        <taxon>Eukaryota</taxon>
        <taxon>Viridiplantae</taxon>
        <taxon>Streptophyta</taxon>
        <taxon>Embryophyta</taxon>
        <taxon>Tracheophyta</taxon>
        <taxon>Spermatophyta</taxon>
        <taxon>Magnoliopsida</taxon>
        <taxon>Liliopsida</taxon>
        <taxon>Poales</taxon>
        <taxon>Poaceae</taxon>
        <taxon>PACMAD clade</taxon>
        <taxon>Panicoideae</taxon>
        <taxon>Andropogonodae</taxon>
        <taxon>Andropogoneae</taxon>
        <taxon>Saccharinae</taxon>
        <taxon>Miscanthus</taxon>
    </lineage>
</organism>
<sequence length="442" mass="47207">MATVRGWITKVERIVSEEVVKEQAKEVLKVAATEAVKETAKEAIREAVNSRAEKKTEKSELDGIKLSIKQGDDEEPPKASPETDRLAEEINALKEFVASILAETTASATANHLAEGRILDSLTLVVLVGGAVAVLVGGGYMLHRRRRGTAAPEGVRYAGYRGRAAQPAAPLGLHVLLHGGGPARPRVDAALAASRPIIAAAHPAPPSLFAEKCMHKNRLQSFAERTYKKQPIYNVEFEGESHQPKFRCTVEVGGKQFSSAGSFDRKKVAEQDAARVAYEILAAVGEDDIKEAVELIDQDVVFCKSILYEFAVKTKTTWPSYSVVCLIKPLTLFAATVVFDGNSYTGESAPNKKDAEQNAACSVIKSILAKHNTCMLGIVRSKKQLITAVRSSGSTPATFTPIHSYAAYGGPDHVAPVLQNASSSFSVQGGISAVPAVGTSAN</sequence>
<evidence type="ECO:0000259" key="7">
    <source>
        <dbReference type="PROSITE" id="PS50137"/>
    </source>
</evidence>
<name>A0A811PMQ7_9POAL</name>
<dbReference type="GO" id="GO:0003723">
    <property type="term" value="F:RNA binding"/>
    <property type="evidence" value="ECO:0007669"/>
    <property type="project" value="UniProtKB-UniRule"/>
</dbReference>
<proteinExistence type="predicted"/>
<dbReference type="SMART" id="SM00358">
    <property type="entry name" value="DSRM"/>
    <property type="match status" value="2"/>
</dbReference>
<feature type="compositionally biased region" description="Basic and acidic residues" evidence="5">
    <location>
        <begin position="51"/>
        <end position="63"/>
    </location>
</feature>
<keyword evidence="9" id="KW-1185">Reference proteome</keyword>
<feature type="region of interest" description="Disordered" evidence="5">
    <location>
        <begin position="48"/>
        <end position="82"/>
    </location>
</feature>
<evidence type="ECO:0000256" key="1">
    <source>
        <dbReference type="ARBA" id="ARBA00022737"/>
    </source>
</evidence>
<feature type="transmembrane region" description="Helical" evidence="6">
    <location>
        <begin position="122"/>
        <end position="142"/>
    </location>
</feature>
<dbReference type="Gene3D" id="3.30.160.20">
    <property type="match status" value="2"/>
</dbReference>
<keyword evidence="6" id="KW-0812">Transmembrane</keyword>
<dbReference type="OrthoDB" id="620161at2759"/>
<evidence type="ECO:0000313" key="8">
    <source>
        <dbReference type="EMBL" id="CAD6244958.1"/>
    </source>
</evidence>
<feature type="domain" description="DRBM" evidence="7">
    <location>
        <begin position="214"/>
        <end position="283"/>
    </location>
</feature>
<comment type="caution">
    <text evidence="8">The sequence shown here is derived from an EMBL/GenBank/DDBJ whole genome shotgun (WGS) entry which is preliminary data.</text>
</comment>
<evidence type="ECO:0000256" key="2">
    <source>
        <dbReference type="ARBA" id="ARBA00022884"/>
    </source>
</evidence>